<dbReference type="InterPro" id="IPR019963">
    <property type="entry name" value="FL_hydrolase_MqnB"/>
</dbReference>
<dbReference type="UniPathway" id="UPA00079"/>
<accession>A0A3G3K177</accession>
<dbReference type="GO" id="GO:0009116">
    <property type="term" value="P:nucleoside metabolic process"/>
    <property type="evidence" value="ECO:0007669"/>
    <property type="project" value="InterPro"/>
</dbReference>
<dbReference type="PANTHER" id="PTHR46832:SF2">
    <property type="entry name" value="FUTALOSINE HYDROLASE"/>
    <property type="match status" value="1"/>
</dbReference>
<dbReference type="AlphaFoldDB" id="A0A3G3K177"/>
<evidence type="ECO:0000256" key="2">
    <source>
        <dbReference type="NCBIfam" id="TIGR03664"/>
    </source>
</evidence>
<dbReference type="Proteomes" id="UP000269097">
    <property type="component" value="Chromosome"/>
</dbReference>
<dbReference type="EC" id="3.2.2.26" evidence="1 2"/>
<dbReference type="GO" id="GO:0005829">
    <property type="term" value="C:cytosol"/>
    <property type="evidence" value="ECO:0007669"/>
    <property type="project" value="TreeGrafter"/>
</dbReference>
<feature type="domain" description="Nucleoside phosphorylase" evidence="3">
    <location>
        <begin position="42"/>
        <end position="206"/>
    </location>
</feature>
<dbReference type="NCBIfam" id="NF006087">
    <property type="entry name" value="PRK08236.1"/>
    <property type="match status" value="1"/>
</dbReference>
<proteinExistence type="inferred from homology"/>
<dbReference type="HAMAP" id="MF_00991">
    <property type="entry name" value="MqnB"/>
    <property type="match status" value="1"/>
</dbReference>
<dbReference type="InterPro" id="IPR035994">
    <property type="entry name" value="Nucleoside_phosphorylase_sf"/>
</dbReference>
<dbReference type="GO" id="GO:0008930">
    <property type="term" value="F:methylthioadenosine nucleosidase activity"/>
    <property type="evidence" value="ECO:0007669"/>
    <property type="project" value="TreeGrafter"/>
</dbReference>
<reference evidence="4 5" key="1">
    <citation type="submission" date="2018-10" db="EMBL/GenBank/DDBJ databases">
        <title>Genome Sequence of Cohnella sp.</title>
        <authorList>
            <person name="Srinivasan S."/>
            <person name="Kim M.K."/>
        </authorList>
    </citation>
    <scope>NUCLEOTIDE SEQUENCE [LARGE SCALE GENOMIC DNA]</scope>
    <source>
        <strain evidence="4 5">18JY8-7</strain>
    </source>
</reference>
<evidence type="ECO:0000259" key="3">
    <source>
        <dbReference type="Pfam" id="PF01048"/>
    </source>
</evidence>
<dbReference type="KEGG" id="coh:EAV92_18065"/>
<gene>
    <name evidence="1" type="primary">mqnB</name>
    <name evidence="4" type="ORF">EAV92_18065</name>
</gene>
<dbReference type="PANTHER" id="PTHR46832">
    <property type="entry name" value="5'-METHYLTHIOADENOSINE/S-ADENOSYLHOMOCYSTEINE NUCLEOSIDASE"/>
    <property type="match status" value="1"/>
</dbReference>
<sequence length="229" mass="22889">MGFERAGEETKTMGKKVLVMTAVDAEREAVLRGLDGDARFEVALAGVGPAMAAARTAAKLAGGDYGLVVSAGIGGGFIGTAPVGSLVVASEIVAADLGTETPSGFLPLDELGFGSARAKPDKALADKLARAIEGAGLPVRLGPVLTVCTVTGTADSAAARARRTPGAAAEGMEGYGVAVAAGERGLPVLEFRAISNPVGPRDRAAWKIPQALKALEAACALLPEVLGNA</sequence>
<comment type="similarity">
    <text evidence="1">Belongs to the PNP/UDP phosphorylase family. Futalosine hydrolase subfamily.</text>
</comment>
<dbReference type="InterPro" id="IPR000845">
    <property type="entry name" value="Nucleoside_phosphorylase_d"/>
</dbReference>
<dbReference type="GO" id="GO:0019284">
    <property type="term" value="P:L-methionine salvage from S-adenosylmethionine"/>
    <property type="evidence" value="ECO:0007669"/>
    <property type="project" value="TreeGrafter"/>
</dbReference>
<keyword evidence="1 4" id="KW-0378">Hydrolase</keyword>
<organism evidence="4 5">
    <name type="scientific">Cohnella candidum</name>
    <dbReference type="NCBI Taxonomy" id="2674991"/>
    <lineage>
        <taxon>Bacteria</taxon>
        <taxon>Bacillati</taxon>
        <taxon>Bacillota</taxon>
        <taxon>Bacilli</taxon>
        <taxon>Bacillales</taxon>
        <taxon>Paenibacillaceae</taxon>
        <taxon>Cohnella</taxon>
    </lineage>
</organism>
<evidence type="ECO:0000256" key="1">
    <source>
        <dbReference type="HAMAP-Rule" id="MF_00991"/>
    </source>
</evidence>
<evidence type="ECO:0000313" key="4">
    <source>
        <dbReference type="EMBL" id="AYQ74304.1"/>
    </source>
</evidence>
<dbReference type="Gene3D" id="3.40.50.1580">
    <property type="entry name" value="Nucleoside phosphorylase domain"/>
    <property type="match status" value="1"/>
</dbReference>
<dbReference type="NCBIfam" id="TIGR03664">
    <property type="entry name" value="fut_nucase"/>
    <property type="match status" value="1"/>
</dbReference>
<keyword evidence="1" id="KW-0474">Menaquinone biosynthesis</keyword>
<comment type="catalytic activity">
    <reaction evidence="1">
        <text>futalosine + H2O = dehypoxanthine futalosine + hypoxanthine</text>
        <dbReference type="Rhea" id="RHEA:25904"/>
        <dbReference type="ChEBI" id="CHEBI:15377"/>
        <dbReference type="ChEBI" id="CHEBI:17368"/>
        <dbReference type="ChEBI" id="CHEBI:58863"/>
        <dbReference type="ChEBI" id="CHEBI:58864"/>
        <dbReference type="EC" id="3.2.2.26"/>
    </reaction>
</comment>
<dbReference type="CDD" id="cd17766">
    <property type="entry name" value="futalosine_nucleosidase_MqnB"/>
    <property type="match status" value="1"/>
</dbReference>
<comment type="function">
    <text evidence="1">Catalyzes the hydrolysis of futalosine (FL) to dehypoxanthine futalosine (DHFL) and hypoxanthine, a step in the biosynthesis of menaquinone (MK, vitamin K2).</text>
</comment>
<keyword evidence="4" id="KW-0326">Glycosidase</keyword>
<keyword evidence="5" id="KW-1185">Reference proteome</keyword>
<dbReference type="SUPFAM" id="SSF53167">
    <property type="entry name" value="Purine and uridine phosphorylases"/>
    <property type="match status" value="1"/>
</dbReference>
<protein>
    <recommendedName>
        <fullName evidence="1 2">Futalosine hydrolase</fullName>
        <shortName evidence="1">FL hydrolase</shortName>
        <ecNumber evidence="1 2">3.2.2.26</ecNumber>
    </recommendedName>
    <alternativeName>
        <fullName evidence="1">Futalosine nucleosidase</fullName>
    </alternativeName>
    <alternativeName>
        <fullName evidence="1">Menaquinone biosynthetic enzyme MqnB</fullName>
    </alternativeName>
</protein>
<dbReference type="Pfam" id="PF01048">
    <property type="entry name" value="PNP_UDP_1"/>
    <property type="match status" value="1"/>
</dbReference>
<dbReference type="GO" id="GO:0008782">
    <property type="term" value="F:adenosylhomocysteine nucleosidase activity"/>
    <property type="evidence" value="ECO:0007669"/>
    <property type="project" value="TreeGrafter"/>
</dbReference>
<comment type="pathway">
    <text evidence="1">Quinol/quinone metabolism; menaquinone biosynthesis.</text>
</comment>
<dbReference type="EMBL" id="CP033433">
    <property type="protein sequence ID" value="AYQ74304.1"/>
    <property type="molecule type" value="Genomic_DNA"/>
</dbReference>
<dbReference type="GO" id="GO:0009234">
    <property type="term" value="P:menaquinone biosynthetic process"/>
    <property type="evidence" value="ECO:0007669"/>
    <property type="project" value="UniProtKB-UniRule"/>
</dbReference>
<evidence type="ECO:0000313" key="5">
    <source>
        <dbReference type="Proteomes" id="UP000269097"/>
    </source>
</evidence>
<name>A0A3G3K177_9BACL</name>